<sequence length="169" mass="18322">MAAKLPQYATLQGEQQAHPLQQEDTYPLITPQQAGYLPQQAGYPPPQAGYPAPQAGYPFQQAGYDPPQGYPQPSPQQSPSTVAIQQQPNSVNTVCVVYGESPVTTVCPHCQLTVVSTIHRVPGVKSCLCCLLLSFIGCCLYPFCSDECMDVVHCCPVCKNKIGVYECEI</sequence>
<feature type="region of interest" description="Disordered" evidence="8">
    <location>
        <begin position="1"/>
        <end position="83"/>
    </location>
</feature>
<dbReference type="OrthoDB" id="4713066at2759"/>
<reference evidence="10" key="1">
    <citation type="submission" date="2023-01" db="EMBL/GenBank/DDBJ databases">
        <title>Genome assembly of the deep-sea coral Lophelia pertusa.</title>
        <authorList>
            <person name="Herrera S."/>
            <person name="Cordes E."/>
        </authorList>
    </citation>
    <scope>NUCLEOTIDE SEQUENCE</scope>
    <source>
        <strain evidence="10">USNM1676648</strain>
        <tissue evidence="10">Polyp</tissue>
    </source>
</reference>
<dbReference type="PROSITE" id="PS51837">
    <property type="entry name" value="LITAF"/>
    <property type="match status" value="1"/>
</dbReference>
<dbReference type="InterPro" id="IPR006629">
    <property type="entry name" value="LITAF"/>
</dbReference>
<dbReference type="GO" id="GO:0005765">
    <property type="term" value="C:lysosomal membrane"/>
    <property type="evidence" value="ECO:0007669"/>
    <property type="project" value="UniProtKB-SubCell"/>
</dbReference>
<evidence type="ECO:0000256" key="1">
    <source>
        <dbReference type="ARBA" id="ARBA00004414"/>
    </source>
</evidence>
<dbReference type="GO" id="GO:0031902">
    <property type="term" value="C:late endosome membrane"/>
    <property type="evidence" value="ECO:0007669"/>
    <property type="project" value="UniProtKB-SubCell"/>
</dbReference>
<keyword evidence="7" id="KW-0472">Membrane</keyword>
<evidence type="ECO:0000313" key="11">
    <source>
        <dbReference type="Proteomes" id="UP001163046"/>
    </source>
</evidence>
<keyword evidence="6" id="KW-0862">Zinc</keyword>
<evidence type="ECO:0000256" key="8">
    <source>
        <dbReference type="SAM" id="MobiDB-lite"/>
    </source>
</evidence>
<comment type="subcellular location">
    <subcellularLocation>
        <location evidence="2">Endosome membrane</location>
        <topology evidence="2">Peripheral membrane protein</topology>
    </subcellularLocation>
    <subcellularLocation>
        <location evidence="1">Late endosome membrane</location>
    </subcellularLocation>
    <subcellularLocation>
        <location evidence="3">Lysosome membrane</location>
        <topology evidence="3">Peripheral membrane protein</topology>
        <orientation evidence="3">Cytoplasmic side</orientation>
    </subcellularLocation>
</comment>
<evidence type="ECO:0000256" key="3">
    <source>
        <dbReference type="ARBA" id="ARBA00004630"/>
    </source>
</evidence>
<organism evidence="10 11">
    <name type="scientific">Desmophyllum pertusum</name>
    <dbReference type="NCBI Taxonomy" id="174260"/>
    <lineage>
        <taxon>Eukaryota</taxon>
        <taxon>Metazoa</taxon>
        <taxon>Cnidaria</taxon>
        <taxon>Anthozoa</taxon>
        <taxon>Hexacorallia</taxon>
        <taxon>Scleractinia</taxon>
        <taxon>Caryophylliina</taxon>
        <taxon>Caryophylliidae</taxon>
        <taxon>Desmophyllum</taxon>
    </lineage>
</organism>
<evidence type="ECO:0000256" key="6">
    <source>
        <dbReference type="ARBA" id="ARBA00022833"/>
    </source>
</evidence>
<dbReference type="InterPro" id="IPR037519">
    <property type="entry name" value="LITAF_fam"/>
</dbReference>
<dbReference type="EMBL" id="MU827302">
    <property type="protein sequence ID" value="KAJ7365844.1"/>
    <property type="molecule type" value="Genomic_DNA"/>
</dbReference>
<evidence type="ECO:0000256" key="4">
    <source>
        <dbReference type="ARBA" id="ARBA00005975"/>
    </source>
</evidence>
<feature type="domain" description="LITAF" evidence="9">
    <location>
        <begin position="86"/>
        <end position="167"/>
    </location>
</feature>
<evidence type="ECO:0000313" key="10">
    <source>
        <dbReference type="EMBL" id="KAJ7365844.1"/>
    </source>
</evidence>
<evidence type="ECO:0000256" key="2">
    <source>
        <dbReference type="ARBA" id="ARBA00004481"/>
    </source>
</evidence>
<proteinExistence type="inferred from homology"/>
<feature type="compositionally biased region" description="Low complexity" evidence="8">
    <location>
        <begin position="49"/>
        <end position="67"/>
    </location>
</feature>
<evidence type="ECO:0000256" key="5">
    <source>
        <dbReference type="ARBA" id="ARBA00022723"/>
    </source>
</evidence>
<dbReference type="Pfam" id="PF10601">
    <property type="entry name" value="zf-LITAF-like"/>
    <property type="match status" value="1"/>
</dbReference>
<accession>A0A9W9YWK7</accession>
<name>A0A9W9YWK7_9CNID</name>
<evidence type="ECO:0000259" key="9">
    <source>
        <dbReference type="PROSITE" id="PS51837"/>
    </source>
</evidence>
<keyword evidence="5" id="KW-0479">Metal-binding</keyword>
<protein>
    <submittedName>
        <fullName evidence="10">Cell death-inducing p53 target 1</fullName>
    </submittedName>
</protein>
<dbReference type="Proteomes" id="UP001163046">
    <property type="component" value="Unassembled WGS sequence"/>
</dbReference>
<gene>
    <name evidence="10" type="primary">CDIP1_1</name>
    <name evidence="10" type="ORF">OS493_002565</name>
</gene>
<dbReference type="PANTHER" id="PTHR23292:SF6">
    <property type="entry name" value="FI16602P1-RELATED"/>
    <property type="match status" value="1"/>
</dbReference>
<keyword evidence="11" id="KW-1185">Reference proteome</keyword>
<comment type="caution">
    <text evidence="10">The sequence shown here is derived from an EMBL/GenBank/DDBJ whole genome shotgun (WGS) entry which is preliminary data.</text>
</comment>
<feature type="compositionally biased region" description="Polar residues" evidence="8">
    <location>
        <begin position="9"/>
        <end position="24"/>
    </location>
</feature>
<dbReference type="PANTHER" id="PTHR23292">
    <property type="entry name" value="LIPOPOLYSACCHARIDE-INDUCED TUMOR NECROSIS FACTOR-ALPHA FACTOR"/>
    <property type="match status" value="1"/>
</dbReference>
<dbReference type="SMART" id="SM00714">
    <property type="entry name" value="LITAF"/>
    <property type="match status" value="1"/>
</dbReference>
<evidence type="ECO:0000256" key="7">
    <source>
        <dbReference type="ARBA" id="ARBA00023136"/>
    </source>
</evidence>
<dbReference type="AlphaFoldDB" id="A0A9W9YWK7"/>
<dbReference type="GO" id="GO:0008270">
    <property type="term" value="F:zinc ion binding"/>
    <property type="evidence" value="ECO:0007669"/>
    <property type="project" value="TreeGrafter"/>
</dbReference>
<comment type="similarity">
    <text evidence="4">Belongs to the CDIP1/LITAF family.</text>
</comment>